<proteinExistence type="predicted"/>
<dbReference type="SUPFAM" id="SSF103196">
    <property type="entry name" value="Roadblock/LC7 domain"/>
    <property type="match status" value="1"/>
</dbReference>
<organism evidence="2">
    <name type="scientific">marine sediment metagenome</name>
    <dbReference type="NCBI Taxonomy" id="412755"/>
    <lineage>
        <taxon>unclassified sequences</taxon>
        <taxon>metagenomes</taxon>
        <taxon>ecological metagenomes</taxon>
    </lineage>
</organism>
<protein>
    <recommendedName>
        <fullName evidence="3">Roadblock/LAMTOR2 domain-containing protein</fullName>
    </recommendedName>
</protein>
<evidence type="ECO:0008006" key="3">
    <source>
        <dbReference type="Google" id="ProtNLM"/>
    </source>
</evidence>
<feature type="non-terminal residue" evidence="2">
    <location>
        <position position="1"/>
    </location>
</feature>
<dbReference type="AlphaFoldDB" id="A0A0F8XXX7"/>
<accession>A0A0F8XXX7</accession>
<evidence type="ECO:0000256" key="1">
    <source>
        <dbReference type="SAM" id="Coils"/>
    </source>
</evidence>
<keyword evidence="1" id="KW-0175">Coiled coil</keyword>
<name>A0A0F8XXX7_9ZZZZ</name>
<comment type="caution">
    <text evidence="2">The sequence shown here is derived from an EMBL/GenBank/DDBJ whole genome shotgun (WGS) entry which is preliminary data.</text>
</comment>
<evidence type="ECO:0000313" key="2">
    <source>
        <dbReference type="EMBL" id="KKK73942.1"/>
    </source>
</evidence>
<dbReference type="EMBL" id="LAZR01056552">
    <property type="protein sequence ID" value="KKK73942.1"/>
    <property type="molecule type" value="Genomic_DNA"/>
</dbReference>
<dbReference type="Gene3D" id="3.30.450.30">
    <property type="entry name" value="Dynein light chain 2a, cytoplasmic"/>
    <property type="match status" value="1"/>
</dbReference>
<reference evidence="2" key="1">
    <citation type="journal article" date="2015" name="Nature">
        <title>Complex archaea that bridge the gap between prokaryotes and eukaryotes.</title>
        <authorList>
            <person name="Spang A."/>
            <person name="Saw J.H."/>
            <person name="Jorgensen S.L."/>
            <person name="Zaremba-Niedzwiedzka K."/>
            <person name="Martijn J."/>
            <person name="Lind A.E."/>
            <person name="van Eijk R."/>
            <person name="Schleper C."/>
            <person name="Guy L."/>
            <person name="Ettema T.J."/>
        </authorList>
    </citation>
    <scope>NUCLEOTIDE SEQUENCE</scope>
</reference>
<gene>
    <name evidence="2" type="ORF">LCGC14_2888750</name>
</gene>
<feature type="coiled-coil region" evidence="1">
    <location>
        <begin position="138"/>
        <end position="172"/>
    </location>
</feature>
<sequence>MITNIPKVLYKNKIAEVLDDMRYNYGRLARVGTIYGILTIDQDAKIIAIDSRFGRHLNYWDLSSIGAALYGVARQGQDFFDASSLERATIIYSDMRLFVKSIGKIVLNKKGKRDILVVLLTDTNVNLGIIFLQLSKFAQKIKNEIEASQSIIKKLKMSEKELKKHIKNLKKQIFSDKIGSIS</sequence>